<dbReference type="EMBL" id="KQ947408">
    <property type="protein sequence ID" value="KUJ21437.1"/>
    <property type="molecule type" value="Genomic_DNA"/>
</dbReference>
<evidence type="ECO:0000313" key="3">
    <source>
        <dbReference type="Proteomes" id="UP000070700"/>
    </source>
</evidence>
<feature type="region of interest" description="Disordered" evidence="1">
    <location>
        <begin position="67"/>
        <end position="88"/>
    </location>
</feature>
<feature type="region of interest" description="Disordered" evidence="1">
    <location>
        <begin position="339"/>
        <end position="443"/>
    </location>
</feature>
<proteinExistence type="predicted"/>
<feature type="compositionally biased region" description="Basic and acidic residues" evidence="1">
    <location>
        <begin position="394"/>
        <end position="412"/>
    </location>
</feature>
<feature type="region of interest" description="Disordered" evidence="1">
    <location>
        <begin position="195"/>
        <end position="218"/>
    </location>
</feature>
<dbReference type="KEGG" id="psco:LY89DRAFT_770823"/>
<evidence type="ECO:0000256" key="1">
    <source>
        <dbReference type="SAM" id="MobiDB-lite"/>
    </source>
</evidence>
<feature type="compositionally biased region" description="Basic and acidic residues" evidence="1">
    <location>
        <begin position="339"/>
        <end position="351"/>
    </location>
</feature>
<sequence length="523" mass="58720">MPLQPRKPIPQFLPSDGTKHESTTSNGCPQDDSATHASNGTSNVDSIYLTVGFAIPHGETLEISGTLELETDDEKPYHMTPRPGTSDWYEQGTENVKHTLADMMIGYGWLPSVDYNDKKFCLPFSKLIIMIGTIKIQWGFPISRAEQTFLSHVLIPFSRADEKSCGEGSEEVQTLFSAGWKSILHLKATAERCSRKSRAQDTEAGVRGSPGGSQKSRNWETSGIAKLFQDMVLTEEYKNTEKLKDAEVEDLCLVFREMESIYHRSPIPTKADQDHEVRFRTPTRSELARQAYERSRLSSSDEDENHNGEVGISAITELPESNTASHKEDQCCDARMEKQELRGEAEVQHSCDDDEEESGTEGGKPAQAENTRIQYCSDDEEVKDAGVAMGEPASAEKGELQEPQEPRSHGDEAGEETSAEQKGAQYSSDDEDEESSTILRQQPYDKKVWEYYSDDDDEEDGGVAIRNVRTLYEELAEKHEEMKEYLGGKYWRISKFAEQWMGEDGRLEMLRAQAKSSVRKSSG</sequence>
<keyword evidence="3" id="KW-1185">Reference proteome</keyword>
<feature type="region of interest" description="Disordered" evidence="1">
    <location>
        <begin position="1"/>
        <end position="39"/>
    </location>
</feature>
<dbReference type="GeneID" id="28831594"/>
<gene>
    <name evidence="2" type="ORF">LY89DRAFT_770823</name>
</gene>
<name>A0A194XNX9_MOLSC</name>
<organism evidence="2 3">
    <name type="scientific">Mollisia scopiformis</name>
    <name type="common">Conifer needle endophyte fungus</name>
    <name type="synonym">Phialocephala scopiformis</name>
    <dbReference type="NCBI Taxonomy" id="149040"/>
    <lineage>
        <taxon>Eukaryota</taxon>
        <taxon>Fungi</taxon>
        <taxon>Dikarya</taxon>
        <taxon>Ascomycota</taxon>
        <taxon>Pezizomycotina</taxon>
        <taxon>Leotiomycetes</taxon>
        <taxon>Helotiales</taxon>
        <taxon>Mollisiaceae</taxon>
        <taxon>Mollisia</taxon>
    </lineage>
</organism>
<dbReference type="RefSeq" id="XP_018075792.1">
    <property type="nucleotide sequence ID" value="XM_018221868.1"/>
</dbReference>
<dbReference type="AlphaFoldDB" id="A0A194XNX9"/>
<accession>A0A194XNX9</accession>
<feature type="region of interest" description="Disordered" evidence="1">
    <location>
        <begin position="271"/>
        <end position="307"/>
    </location>
</feature>
<protein>
    <submittedName>
        <fullName evidence="2">Uncharacterized protein</fullName>
    </submittedName>
</protein>
<dbReference type="Proteomes" id="UP000070700">
    <property type="component" value="Unassembled WGS sequence"/>
</dbReference>
<reference evidence="2 3" key="1">
    <citation type="submission" date="2015-10" db="EMBL/GenBank/DDBJ databases">
        <title>Full genome of DAOMC 229536 Phialocephala scopiformis, a fungal endophyte of spruce producing the potent anti-insectan compound rugulosin.</title>
        <authorList>
            <consortium name="DOE Joint Genome Institute"/>
            <person name="Walker A.K."/>
            <person name="Frasz S.L."/>
            <person name="Seifert K.A."/>
            <person name="Miller J.D."/>
            <person name="Mondo S.J."/>
            <person name="Labutti K."/>
            <person name="Lipzen A."/>
            <person name="Dockter R."/>
            <person name="Kennedy M."/>
            <person name="Grigoriev I.V."/>
            <person name="Spatafora J.W."/>
        </authorList>
    </citation>
    <scope>NUCLEOTIDE SEQUENCE [LARGE SCALE GENOMIC DNA]</scope>
    <source>
        <strain evidence="2 3">CBS 120377</strain>
    </source>
</reference>
<dbReference type="InParanoid" id="A0A194XNX9"/>
<evidence type="ECO:0000313" key="2">
    <source>
        <dbReference type="EMBL" id="KUJ21437.1"/>
    </source>
</evidence>